<dbReference type="eggNOG" id="COG0452">
    <property type="taxonomic scope" value="Bacteria"/>
</dbReference>
<dbReference type="Gene3D" id="3.40.50.1950">
    <property type="entry name" value="Flavin prenyltransferase-like"/>
    <property type="match status" value="1"/>
</dbReference>
<dbReference type="GO" id="GO:0004633">
    <property type="term" value="F:phosphopantothenoylcysteine decarboxylase activity"/>
    <property type="evidence" value="ECO:0007669"/>
    <property type="project" value="TreeGrafter"/>
</dbReference>
<dbReference type="STRING" id="1157490.EL26_07185"/>
<keyword evidence="1" id="KW-0472">Membrane</keyword>
<evidence type="ECO:0000313" key="4">
    <source>
        <dbReference type="Proteomes" id="UP000027931"/>
    </source>
</evidence>
<dbReference type="Pfam" id="PF02441">
    <property type="entry name" value="Flavoprotein"/>
    <property type="match status" value="1"/>
</dbReference>
<keyword evidence="4" id="KW-1185">Reference proteome</keyword>
<sequence length="197" mass="21451">METRSYSIDRLLIGASGSIGVVNLIPFLLAFKVARFAKEVQVIMTDTAAKMIPPSTVRLFCDGVHTSLFDEEGGKVRHIKLGEWPQMYAVLPASANLIGKLANGICDDLLTTTAIAAKCPVAIFPNMNFDMFNKSVVQRNLSLLESDGHFVIPPLISEAYEVATGEMVKAATLHQPSGIMEQLLGVLDFINNQRNEG</sequence>
<gene>
    <name evidence="3" type="ORF">EL26_07185</name>
</gene>
<feature type="domain" description="Flavoprotein" evidence="2">
    <location>
        <begin position="10"/>
        <end position="160"/>
    </location>
</feature>
<dbReference type="EMBL" id="JMIR01000007">
    <property type="protein sequence ID" value="KEO83963.1"/>
    <property type="molecule type" value="Genomic_DNA"/>
</dbReference>
<dbReference type="InterPro" id="IPR036551">
    <property type="entry name" value="Flavin_trans-like"/>
</dbReference>
<name>A0A074LVE3_9BACL</name>
<dbReference type="Proteomes" id="UP000027931">
    <property type="component" value="Unassembled WGS sequence"/>
</dbReference>
<keyword evidence="1" id="KW-0812">Transmembrane</keyword>
<reference evidence="3 4" key="1">
    <citation type="journal article" date="2013" name="Int. J. Syst. Evol. Microbiol.">
        <title>Tumebacillus flagellatus sp. nov., an alpha-amylase/pullulanase-producing bacterium isolated from cassava wastewater.</title>
        <authorList>
            <person name="Wang Q."/>
            <person name="Xie N."/>
            <person name="Qin Y."/>
            <person name="Shen N."/>
            <person name="Zhu J."/>
            <person name="Mi H."/>
            <person name="Huang R."/>
        </authorList>
    </citation>
    <scope>NUCLEOTIDE SEQUENCE [LARGE SCALE GENOMIC DNA]</scope>
    <source>
        <strain evidence="3 4">GST4</strain>
    </source>
</reference>
<evidence type="ECO:0000313" key="3">
    <source>
        <dbReference type="EMBL" id="KEO83963.1"/>
    </source>
</evidence>
<dbReference type="InterPro" id="IPR003382">
    <property type="entry name" value="Flavoprotein"/>
</dbReference>
<dbReference type="AlphaFoldDB" id="A0A074LVE3"/>
<dbReference type="PANTHER" id="PTHR14359:SF6">
    <property type="entry name" value="PHOSPHOPANTOTHENOYLCYSTEINE DECARBOXYLASE"/>
    <property type="match status" value="1"/>
</dbReference>
<accession>A0A074LVE3</accession>
<dbReference type="RefSeq" id="WP_052036088.1">
    <property type="nucleotide sequence ID" value="NZ_JMIR01000007.1"/>
</dbReference>
<evidence type="ECO:0000259" key="2">
    <source>
        <dbReference type="Pfam" id="PF02441"/>
    </source>
</evidence>
<dbReference type="GO" id="GO:0010181">
    <property type="term" value="F:FMN binding"/>
    <property type="evidence" value="ECO:0007669"/>
    <property type="project" value="TreeGrafter"/>
</dbReference>
<comment type="caution">
    <text evidence="3">The sequence shown here is derived from an EMBL/GenBank/DDBJ whole genome shotgun (WGS) entry which is preliminary data.</text>
</comment>
<dbReference type="GO" id="GO:0071513">
    <property type="term" value="C:phosphopantothenoylcysteine decarboxylase complex"/>
    <property type="evidence" value="ECO:0007669"/>
    <property type="project" value="TreeGrafter"/>
</dbReference>
<dbReference type="SUPFAM" id="SSF52507">
    <property type="entry name" value="Homo-oligomeric flavin-containing Cys decarboxylases, HFCD"/>
    <property type="match status" value="1"/>
</dbReference>
<keyword evidence="1" id="KW-1133">Transmembrane helix</keyword>
<protein>
    <recommendedName>
        <fullName evidence="2">Flavoprotein domain-containing protein</fullName>
    </recommendedName>
</protein>
<dbReference type="GO" id="GO:0015937">
    <property type="term" value="P:coenzyme A biosynthetic process"/>
    <property type="evidence" value="ECO:0007669"/>
    <property type="project" value="TreeGrafter"/>
</dbReference>
<dbReference type="OrthoDB" id="2395518at2"/>
<organism evidence="3 4">
    <name type="scientific">Tumebacillus flagellatus</name>
    <dbReference type="NCBI Taxonomy" id="1157490"/>
    <lineage>
        <taxon>Bacteria</taxon>
        <taxon>Bacillati</taxon>
        <taxon>Bacillota</taxon>
        <taxon>Bacilli</taxon>
        <taxon>Bacillales</taxon>
        <taxon>Alicyclobacillaceae</taxon>
        <taxon>Tumebacillus</taxon>
    </lineage>
</organism>
<feature type="transmembrane region" description="Helical" evidence="1">
    <location>
        <begin position="12"/>
        <end position="31"/>
    </location>
</feature>
<proteinExistence type="predicted"/>
<evidence type="ECO:0000256" key="1">
    <source>
        <dbReference type="SAM" id="Phobius"/>
    </source>
</evidence>
<dbReference type="PANTHER" id="PTHR14359">
    <property type="entry name" value="HOMO-OLIGOMERIC FLAVIN CONTAINING CYS DECARBOXYLASE FAMILY"/>
    <property type="match status" value="1"/>
</dbReference>